<accession>A0A4R1S210</accession>
<dbReference type="GO" id="GO:0022857">
    <property type="term" value="F:transmembrane transporter activity"/>
    <property type="evidence" value="ECO:0007669"/>
    <property type="project" value="TreeGrafter"/>
</dbReference>
<evidence type="ECO:0000256" key="5">
    <source>
        <dbReference type="ARBA" id="ARBA00022989"/>
    </source>
</evidence>
<evidence type="ECO:0000256" key="4">
    <source>
        <dbReference type="ARBA" id="ARBA00022692"/>
    </source>
</evidence>
<keyword evidence="6 7" id="KW-0472">Membrane</keyword>
<feature type="transmembrane region" description="Helical" evidence="7">
    <location>
        <begin position="175"/>
        <end position="197"/>
    </location>
</feature>
<dbReference type="GO" id="GO:0005886">
    <property type="term" value="C:plasma membrane"/>
    <property type="evidence" value="ECO:0007669"/>
    <property type="project" value="UniProtKB-SubCell"/>
</dbReference>
<gene>
    <name evidence="9" type="ORF">EDC14_100567</name>
</gene>
<feature type="domain" description="TRAP C4-dicarboxylate transport system permease DctM subunit" evidence="8">
    <location>
        <begin position="12"/>
        <end position="420"/>
    </location>
</feature>
<dbReference type="NCBIfam" id="TIGR00786">
    <property type="entry name" value="dctM"/>
    <property type="match status" value="1"/>
</dbReference>
<evidence type="ECO:0000313" key="10">
    <source>
        <dbReference type="Proteomes" id="UP000295008"/>
    </source>
</evidence>
<dbReference type="AlphaFoldDB" id="A0A4R1S210"/>
<dbReference type="InterPro" id="IPR010656">
    <property type="entry name" value="DctM"/>
</dbReference>
<comment type="subcellular location">
    <subcellularLocation>
        <location evidence="1">Cell inner membrane</location>
        <topology evidence="1">Multi-pass membrane protein</topology>
    </subcellularLocation>
</comment>
<feature type="transmembrane region" description="Helical" evidence="7">
    <location>
        <begin position="139"/>
        <end position="155"/>
    </location>
</feature>
<feature type="transmembrane region" description="Helical" evidence="7">
    <location>
        <begin position="52"/>
        <end position="70"/>
    </location>
</feature>
<dbReference type="EMBL" id="SLUN01000005">
    <property type="protein sequence ID" value="TCL73205.1"/>
    <property type="molecule type" value="Genomic_DNA"/>
</dbReference>
<evidence type="ECO:0000256" key="6">
    <source>
        <dbReference type="ARBA" id="ARBA00023136"/>
    </source>
</evidence>
<feature type="transmembrane region" description="Helical" evidence="7">
    <location>
        <begin position="405"/>
        <end position="425"/>
    </location>
</feature>
<reference evidence="9 10" key="1">
    <citation type="submission" date="2019-03" db="EMBL/GenBank/DDBJ databases">
        <title>Genomic Encyclopedia of Type Strains, Phase IV (KMG-IV): sequencing the most valuable type-strain genomes for metagenomic binning, comparative biology and taxonomic classification.</title>
        <authorList>
            <person name="Goeker M."/>
        </authorList>
    </citation>
    <scope>NUCLEOTIDE SEQUENCE [LARGE SCALE GENOMIC DNA]</scope>
    <source>
        <strain evidence="9 10">LX-B</strain>
    </source>
</reference>
<organism evidence="9 10">
    <name type="scientific">Hydrogenispora ethanolica</name>
    <dbReference type="NCBI Taxonomy" id="1082276"/>
    <lineage>
        <taxon>Bacteria</taxon>
        <taxon>Bacillati</taxon>
        <taxon>Bacillota</taxon>
        <taxon>Hydrogenispora</taxon>
    </lineage>
</organism>
<name>A0A4R1S210_HYDET</name>
<dbReference type="OrthoDB" id="9785600at2"/>
<feature type="transmembrane region" description="Helical" evidence="7">
    <location>
        <begin position="276"/>
        <end position="298"/>
    </location>
</feature>
<keyword evidence="5 7" id="KW-1133">Transmembrane helix</keyword>
<comment type="caution">
    <text evidence="9">The sequence shown here is derived from an EMBL/GenBank/DDBJ whole genome shotgun (WGS) entry which is preliminary data.</text>
</comment>
<evidence type="ECO:0000256" key="2">
    <source>
        <dbReference type="ARBA" id="ARBA00022475"/>
    </source>
</evidence>
<evidence type="ECO:0000259" key="8">
    <source>
        <dbReference type="Pfam" id="PF06808"/>
    </source>
</evidence>
<keyword evidence="4 7" id="KW-0812">Transmembrane</keyword>
<feature type="transmembrane region" description="Helical" evidence="7">
    <location>
        <begin position="217"/>
        <end position="240"/>
    </location>
</feature>
<feature type="transmembrane region" description="Helical" evidence="7">
    <location>
        <begin position="246"/>
        <end position="264"/>
    </location>
</feature>
<dbReference type="Pfam" id="PF06808">
    <property type="entry name" value="DctM"/>
    <property type="match status" value="1"/>
</dbReference>
<proteinExistence type="predicted"/>
<dbReference type="RefSeq" id="WP_132013363.1">
    <property type="nucleotide sequence ID" value="NZ_SLUN01000005.1"/>
</dbReference>
<evidence type="ECO:0000256" key="1">
    <source>
        <dbReference type="ARBA" id="ARBA00004429"/>
    </source>
</evidence>
<evidence type="ECO:0000256" key="3">
    <source>
        <dbReference type="ARBA" id="ARBA00022519"/>
    </source>
</evidence>
<keyword evidence="3" id="KW-0997">Cell inner membrane</keyword>
<dbReference type="PANTHER" id="PTHR33362">
    <property type="entry name" value="SIALIC ACID TRAP TRANSPORTER PERMEASE PROTEIN SIAT-RELATED"/>
    <property type="match status" value="1"/>
</dbReference>
<dbReference type="PIRSF" id="PIRSF006066">
    <property type="entry name" value="HI0050"/>
    <property type="match status" value="1"/>
</dbReference>
<evidence type="ECO:0000313" key="9">
    <source>
        <dbReference type="EMBL" id="TCL73205.1"/>
    </source>
</evidence>
<keyword evidence="2" id="KW-1003">Cell membrane</keyword>
<sequence length="431" mass="46264">MNFDPIAITILLGTFALLIMIRTPIAFALGIAAVAAALYLELPLLIVAQRMVSGLESISLIAIPFFILAGQIMSEGRIAERLVNLASLFVGRIRGGLAMINCVDSMFFGGISGSAVADVSSLGSVMIPAMQRKGYTKDFAIALTVTTAVQAVLIPPSHNMIIYSLVSGGVSVGKLFLAGALPGFLLGLALMVASYILAVKYNFPREEWVGFRKAVKIFLDGLLSVGVAILIMGGIISGFFTASESAAIAVLYAFVLTFFVYRDIPLRRFGKILKDSVNTVAMVFLLIGTSSAFGWMMTYLGVPGAIANWMLSLSNNKYVILTLINLFLLFIGMIMDMAPAIVICTPILLPIANQLGVDPVHFGVILMFNLGIGLCTPPVGNALFVGCAVGKAKMEEVFKPLMVCYLPMIVILFVITFFPDIAMLLPRLFMK</sequence>
<dbReference type="Proteomes" id="UP000295008">
    <property type="component" value="Unassembled WGS sequence"/>
</dbReference>
<feature type="transmembrane region" description="Helical" evidence="7">
    <location>
        <begin position="360"/>
        <end position="385"/>
    </location>
</feature>
<dbReference type="PANTHER" id="PTHR33362:SF2">
    <property type="entry name" value="TRAP TRANSPORTER LARGE PERMEASE PROTEIN"/>
    <property type="match status" value="1"/>
</dbReference>
<feature type="transmembrane region" description="Helical" evidence="7">
    <location>
        <begin position="106"/>
        <end position="127"/>
    </location>
</feature>
<keyword evidence="10" id="KW-1185">Reference proteome</keyword>
<protein>
    <submittedName>
        <fullName evidence="9">Tripartite ATP-independent transporter DctM subunit</fullName>
    </submittedName>
</protein>
<dbReference type="InterPro" id="IPR004681">
    <property type="entry name" value="TRAP_DctM"/>
</dbReference>
<evidence type="ECO:0000256" key="7">
    <source>
        <dbReference type="SAM" id="Phobius"/>
    </source>
</evidence>
<feature type="transmembrane region" description="Helical" evidence="7">
    <location>
        <begin position="318"/>
        <end position="348"/>
    </location>
</feature>